<protein>
    <submittedName>
        <fullName evidence="2">Uncharacterized protein</fullName>
    </submittedName>
</protein>
<dbReference type="EMBL" id="NOXX01000085">
    <property type="protein sequence ID" value="OYQ50006.1"/>
    <property type="molecule type" value="Genomic_DNA"/>
</dbReference>
<evidence type="ECO:0000256" key="1">
    <source>
        <dbReference type="SAM" id="Phobius"/>
    </source>
</evidence>
<comment type="caution">
    <text evidence="2">The sequence shown here is derived from an EMBL/GenBank/DDBJ whole genome shotgun (WGS) entry which is preliminary data.</text>
</comment>
<evidence type="ECO:0000313" key="3">
    <source>
        <dbReference type="Proteomes" id="UP000216035"/>
    </source>
</evidence>
<accession>A0A256A8H4</accession>
<dbReference type="AlphaFoldDB" id="A0A256A8H4"/>
<keyword evidence="1" id="KW-0812">Transmembrane</keyword>
<feature type="transmembrane region" description="Helical" evidence="1">
    <location>
        <begin position="35"/>
        <end position="54"/>
    </location>
</feature>
<organism evidence="2 3">
    <name type="scientific">Flavobacterium aurantiibacter</name>
    <dbReference type="NCBI Taxonomy" id="2023067"/>
    <lineage>
        <taxon>Bacteria</taxon>
        <taxon>Pseudomonadati</taxon>
        <taxon>Bacteroidota</taxon>
        <taxon>Flavobacteriia</taxon>
        <taxon>Flavobacteriales</taxon>
        <taxon>Flavobacteriaceae</taxon>
        <taxon>Flavobacterium</taxon>
    </lineage>
</organism>
<keyword evidence="1" id="KW-0472">Membrane</keyword>
<keyword evidence="1" id="KW-1133">Transmembrane helix</keyword>
<keyword evidence="3" id="KW-1185">Reference proteome</keyword>
<feature type="non-terminal residue" evidence="2">
    <location>
        <position position="1"/>
    </location>
</feature>
<gene>
    <name evidence="2" type="ORF">CHX27_01150</name>
</gene>
<proteinExistence type="predicted"/>
<evidence type="ECO:0000313" key="2">
    <source>
        <dbReference type="EMBL" id="OYQ50006.1"/>
    </source>
</evidence>
<dbReference type="RefSeq" id="WP_207758915.1">
    <property type="nucleotide sequence ID" value="NZ_NOXX01000085.1"/>
</dbReference>
<dbReference type="Proteomes" id="UP000216035">
    <property type="component" value="Unassembled WGS sequence"/>
</dbReference>
<sequence>FNYTKKLSYEELHPRFCKTAVTGWRSIFRVAKSLSCVRFAVIFVSVVLAVLKILEGKGF</sequence>
<reference evidence="2 3" key="1">
    <citation type="submission" date="2017-07" db="EMBL/GenBank/DDBJ databases">
        <title>Flavobacterium cyanobacteriorum sp. nov., isolated from cyanobacterial aggregates in a eutrophic lake.</title>
        <authorList>
            <person name="Cai H."/>
        </authorList>
    </citation>
    <scope>NUCLEOTIDE SEQUENCE [LARGE SCALE GENOMIC DNA]</scope>
    <source>
        <strain evidence="2 3">TH167</strain>
    </source>
</reference>
<name>A0A256A8H4_9FLAO</name>